<dbReference type="EMBL" id="JACJIA010000010">
    <property type="protein sequence ID" value="MBA8954862.1"/>
    <property type="molecule type" value="Genomic_DNA"/>
</dbReference>
<evidence type="ECO:0000313" key="2">
    <source>
        <dbReference type="EMBL" id="MBA8954862.1"/>
    </source>
</evidence>
<dbReference type="RefSeq" id="WP_182846899.1">
    <property type="nucleotide sequence ID" value="NZ_BAAALP010000020.1"/>
</dbReference>
<feature type="transmembrane region" description="Helical" evidence="1">
    <location>
        <begin position="106"/>
        <end position="128"/>
    </location>
</feature>
<feature type="transmembrane region" description="Helical" evidence="1">
    <location>
        <begin position="51"/>
        <end position="71"/>
    </location>
</feature>
<gene>
    <name evidence="2" type="ORF">HNR61_006519</name>
</gene>
<keyword evidence="1" id="KW-0812">Transmembrane</keyword>
<feature type="transmembrane region" description="Helical" evidence="1">
    <location>
        <begin position="83"/>
        <end position="100"/>
    </location>
</feature>
<keyword evidence="3" id="KW-1185">Reference proteome</keyword>
<dbReference type="Gene3D" id="1.20.1250.20">
    <property type="entry name" value="MFS general substrate transporter like domains"/>
    <property type="match status" value="1"/>
</dbReference>
<evidence type="ECO:0000256" key="1">
    <source>
        <dbReference type="SAM" id="Phobius"/>
    </source>
</evidence>
<reference evidence="2 3" key="1">
    <citation type="submission" date="2020-08" db="EMBL/GenBank/DDBJ databases">
        <title>Genomic Encyclopedia of Type Strains, Phase IV (KMG-IV): sequencing the most valuable type-strain genomes for metagenomic binning, comparative biology and taxonomic classification.</title>
        <authorList>
            <person name="Goeker M."/>
        </authorList>
    </citation>
    <scope>NUCLEOTIDE SEQUENCE [LARGE SCALE GENOMIC DNA]</scope>
    <source>
        <strain evidence="2 3">DSM 44197</strain>
    </source>
</reference>
<dbReference type="PANTHER" id="PTHR23542">
    <property type="match status" value="1"/>
</dbReference>
<comment type="caution">
    <text evidence="2">The sequence shown here is derived from an EMBL/GenBank/DDBJ whole genome shotgun (WGS) entry which is preliminary data.</text>
</comment>
<feature type="transmembrane region" description="Helical" evidence="1">
    <location>
        <begin position="167"/>
        <end position="186"/>
    </location>
</feature>
<evidence type="ECO:0000313" key="3">
    <source>
        <dbReference type="Proteomes" id="UP000572680"/>
    </source>
</evidence>
<proteinExistence type="predicted"/>
<dbReference type="Proteomes" id="UP000572680">
    <property type="component" value="Unassembled WGS sequence"/>
</dbReference>
<keyword evidence="1" id="KW-0472">Membrane</keyword>
<dbReference type="AlphaFoldDB" id="A0A7W3LV96"/>
<feature type="transmembrane region" description="Helical" evidence="1">
    <location>
        <begin position="140"/>
        <end position="161"/>
    </location>
</feature>
<dbReference type="PANTHER" id="PTHR23542:SF1">
    <property type="entry name" value="MAJOR FACILITATOR SUPERFAMILY (MFS) PROFILE DOMAIN-CONTAINING PROTEIN"/>
    <property type="match status" value="1"/>
</dbReference>
<sequence>MQVAGAPADLILLLLILGVDPDDRALHTMGDHAARAMTFLLPEPFLAPEPLLAAGAALFAAGSAMGGLAYGAVTWRADVRVRLALLGVLLGGAVAAAGSMPEVATLAGAVGVAGLFVSPLLGTASLIADESAGPGSRTRAGAWVNTAFNAGPSTGTAGAGMLLGGVPLAWCTALAALPLLATAVAARRR</sequence>
<organism evidence="2 3">
    <name type="scientific">Actinomadura namibiensis</name>
    <dbReference type="NCBI Taxonomy" id="182080"/>
    <lineage>
        <taxon>Bacteria</taxon>
        <taxon>Bacillati</taxon>
        <taxon>Actinomycetota</taxon>
        <taxon>Actinomycetes</taxon>
        <taxon>Streptosporangiales</taxon>
        <taxon>Thermomonosporaceae</taxon>
        <taxon>Actinomadura</taxon>
    </lineage>
</organism>
<dbReference type="SUPFAM" id="SSF103473">
    <property type="entry name" value="MFS general substrate transporter"/>
    <property type="match status" value="1"/>
</dbReference>
<dbReference type="InterPro" id="IPR036259">
    <property type="entry name" value="MFS_trans_sf"/>
</dbReference>
<keyword evidence="1" id="KW-1133">Transmembrane helix</keyword>
<protein>
    <submittedName>
        <fullName evidence="2">Putative MFS family arabinose efflux permease</fullName>
    </submittedName>
</protein>
<accession>A0A7W3LV96</accession>
<name>A0A7W3LV96_ACTNM</name>